<dbReference type="EMBL" id="UYYB01108465">
    <property type="protein sequence ID" value="VDM80394.1"/>
    <property type="molecule type" value="Genomic_DNA"/>
</dbReference>
<organism evidence="1 2">
    <name type="scientific">Strongylus vulgaris</name>
    <name type="common">Blood worm</name>
    <dbReference type="NCBI Taxonomy" id="40348"/>
    <lineage>
        <taxon>Eukaryota</taxon>
        <taxon>Metazoa</taxon>
        <taxon>Ecdysozoa</taxon>
        <taxon>Nematoda</taxon>
        <taxon>Chromadorea</taxon>
        <taxon>Rhabditida</taxon>
        <taxon>Rhabditina</taxon>
        <taxon>Rhabditomorpha</taxon>
        <taxon>Strongyloidea</taxon>
        <taxon>Strongylidae</taxon>
        <taxon>Strongylus</taxon>
    </lineage>
</organism>
<evidence type="ECO:0000313" key="1">
    <source>
        <dbReference type="EMBL" id="VDM80394.1"/>
    </source>
</evidence>
<name>A0A3P7JP03_STRVU</name>
<proteinExistence type="predicted"/>
<keyword evidence="2" id="KW-1185">Reference proteome</keyword>
<feature type="non-terminal residue" evidence="1">
    <location>
        <position position="1"/>
    </location>
</feature>
<reference evidence="1 2" key="1">
    <citation type="submission" date="2018-11" db="EMBL/GenBank/DDBJ databases">
        <authorList>
            <consortium name="Pathogen Informatics"/>
        </authorList>
    </citation>
    <scope>NUCLEOTIDE SEQUENCE [LARGE SCALE GENOMIC DNA]</scope>
</reference>
<dbReference type="AlphaFoldDB" id="A0A3P7JP03"/>
<gene>
    <name evidence="1" type="ORF">SVUK_LOCUS15392</name>
</gene>
<dbReference type="Proteomes" id="UP000270094">
    <property type="component" value="Unassembled WGS sequence"/>
</dbReference>
<accession>A0A3P7JP03</accession>
<protein>
    <submittedName>
        <fullName evidence="1">Uncharacterized protein</fullName>
    </submittedName>
</protein>
<sequence>ECRHNLAFNSSIETERLIPVVSLPAKNGVLHPKVAILWEGENCFREFHSPVYDSSEVDYVVCD</sequence>
<evidence type="ECO:0000313" key="2">
    <source>
        <dbReference type="Proteomes" id="UP000270094"/>
    </source>
</evidence>